<dbReference type="Proteomes" id="UP001597119">
    <property type="component" value="Unassembled WGS sequence"/>
</dbReference>
<feature type="region of interest" description="Disordered" evidence="3">
    <location>
        <begin position="1"/>
        <end position="20"/>
    </location>
</feature>
<evidence type="ECO:0000313" key="5">
    <source>
        <dbReference type="EMBL" id="MFD1585864.1"/>
    </source>
</evidence>
<dbReference type="SUPFAM" id="SSF55811">
    <property type="entry name" value="Nudix"/>
    <property type="match status" value="1"/>
</dbReference>
<dbReference type="EMBL" id="JBHUDJ010000001">
    <property type="protein sequence ID" value="MFD1585864.1"/>
    <property type="molecule type" value="Genomic_DNA"/>
</dbReference>
<dbReference type="InterPro" id="IPR000086">
    <property type="entry name" value="NUDIX_hydrolase_dom"/>
</dbReference>
<dbReference type="PROSITE" id="PS51462">
    <property type="entry name" value="NUDIX"/>
    <property type="match status" value="1"/>
</dbReference>
<evidence type="ECO:0000256" key="3">
    <source>
        <dbReference type="SAM" id="MobiDB-lite"/>
    </source>
</evidence>
<dbReference type="Gene3D" id="3.90.79.10">
    <property type="entry name" value="Nucleoside Triphosphate Pyrophosphohydrolase"/>
    <property type="match status" value="1"/>
</dbReference>
<dbReference type="PANTHER" id="PTHR11839:SF18">
    <property type="entry name" value="NUDIX HYDROLASE DOMAIN-CONTAINING PROTEIN"/>
    <property type="match status" value="1"/>
</dbReference>
<evidence type="ECO:0000256" key="2">
    <source>
        <dbReference type="ARBA" id="ARBA00022801"/>
    </source>
</evidence>
<dbReference type="CDD" id="cd03424">
    <property type="entry name" value="NUDIX_ADPRase_Nudt5_UGPPase_Nudt14"/>
    <property type="match status" value="1"/>
</dbReference>
<gene>
    <name evidence="5" type="ORF">ACFR9U_02625</name>
</gene>
<accession>A0ABD6C748</accession>
<dbReference type="RefSeq" id="WP_247376972.1">
    <property type="nucleotide sequence ID" value="NZ_JALLGV010000003.1"/>
</dbReference>
<dbReference type="AlphaFoldDB" id="A0ABD6C748"/>
<keyword evidence="2 5" id="KW-0378">Hydrolase</keyword>
<feature type="domain" description="Nudix hydrolase" evidence="4">
    <location>
        <begin position="59"/>
        <end position="193"/>
    </location>
</feature>
<evidence type="ECO:0000256" key="1">
    <source>
        <dbReference type="ARBA" id="ARBA00001946"/>
    </source>
</evidence>
<organism evidence="5 6">
    <name type="scientific">Halorientalis brevis</name>
    <dbReference type="NCBI Taxonomy" id="1126241"/>
    <lineage>
        <taxon>Archaea</taxon>
        <taxon>Methanobacteriati</taxon>
        <taxon>Methanobacteriota</taxon>
        <taxon>Stenosarchaea group</taxon>
        <taxon>Halobacteria</taxon>
        <taxon>Halobacteriales</taxon>
        <taxon>Haloarculaceae</taxon>
        <taxon>Halorientalis</taxon>
    </lineage>
</organism>
<sequence>MTEGTGDATGRDETDGGDAEPLAWETLYGETAYMCPGFDIQRERVRLPDGTETDYDYLSESESVVIVPFTPDGEVVLIEEWRQAVKRVNRGFPAGGVEASDADDLATTARRELEEETGYEAEAVDHLTTVEPANGIADAVFHYFVAEGCEPTGEQDLDHNESIRVTTADFADLEAAVRDDELRDGRTALGVLYYAAFGE</sequence>
<evidence type="ECO:0000259" key="4">
    <source>
        <dbReference type="PROSITE" id="PS51462"/>
    </source>
</evidence>
<comment type="cofactor">
    <cofactor evidence="1">
        <name>Mg(2+)</name>
        <dbReference type="ChEBI" id="CHEBI:18420"/>
    </cofactor>
</comment>
<reference evidence="5 6" key="1">
    <citation type="journal article" date="2019" name="Int. J. Syst. Evol. Microbiol.">
        <title>The Global Catalogue of Microorganisms (GCM) 10K type strain sequencing project: providing services to taxonomists for standard genome sequencing and annotation.</title>
        <authorList>
            <consortium name="The Broad Institute Genomics Platform"/>
            <consortium name="The Broad Institute Genome Sequencing Center for Infectious Disease"/>
            <person name="Wu L."/>
            <person name="Ma J."/>
        </authorList>
    </citation>
    <scope>NUCLEOTIDE SEQUENCE [LARGE SCALE GENOMIC DNA]</scope>
    <source>
        <strain evidence="5 6">CGMCC 1.12125</strain>
    </source>
</reference>
<dbReference type="Pfam" id="PF00293">
    <property type="entry name" value="NUDIX"/>
    <property type="match status" value="1"/>
</dbReference>
<protein>
    <submittedName>
        <fullName evidence="5">NUDIX hydrolase</fullName>
        <ecNumber evidence="5">3.6.-.-</ecNumber>
    </submittedName>
</protein>
<dbReference type="InterPro" id="IPR015797">
    <property type="entry name" value="NUDIX_hydrolase-like_dom_sf"/>
</dbReference>
<dbReference type="PANTHER" id="PTHR11839">
    <property type="entry name" value="UDP/ADP-SUGAR PYROPHOSPHATASE"/>
    <property type="match status" value="1"/>
</dbReference>
<keyword evidence="6" id="KW-1185">Reference proteome</keyword>
<evidence type="ECO:0000313" key="6">
    <source>
        <dbReference type="Proteomes" id="UP001597119"/>
    </source>
</evidence>
<comment type="caution">
    <text evidence="5">The sequence shown here is derived from an EMBL/GenBank/DDBJ whole genome shotgun (WGS) entry which is preliminary data.</text>
</comment>
<dbReference type="EC" id="3.6.-.-" evidence="5"/>
<dbReference type="GO" id="GO:0016787">
    <property type="term" value="F:hydrolase activity"/>
    <property type="evidence" value="ECO:0007669"/>
    <property type="project" value="UniProtKB-KW"/>
</dbReference>
<proteinExistence type="predicted"/>
<name>A0ABD6C748_9EURY</name>